<dbReference type="AlphaFoldDB" id="A0A0E9SAH5"/>
<name>A0A0E9SAH5_ANGAN</name>
<organism evidence="1">
    <name type="scientific">Anguilla anguilla</name>
    <name type="common">European freshwater eel</name>
    <name type="synonym">Muraena anguilla</name>
    <dbReference type="NCBI Taxonomy" id="7936"/>
    <lineage>
        <taxon>Eukaryota</taxon>
        <taxon>Metazoa</taxon>
        <taxon>Chordata</taxon>
        <taxon>Craniata</taxon>
        <taxon>Vertebrata</taxon>
        <taxon>Euteleostomi</taxon>
        <taxon>Actinopterygii</taxon>
        <taxon>Neopterygii</taxon>
        <taxon>Teleostei</taxon>
        <taxon>Anguilliformes</taxon>
        <taxon>Anguillidae</taxon>
        <taxon>Anguilla</taxon>
    </lineage>
</organism>
<accession>A0A0E9SAH5</accession>
<evidence type="ECO:0000313" key="1">
    <source>
        <dbReference type="EMBL" id="JAH37523.1"/>
    </source>
</evidence>
<sequence>MQSLNRLHLDQAFPLYSLFASNVSFCDLFYASPILFVAEVENPGCESKSPPQYFAPIYLDLLIGTILQPGGGTN</sequence>
<dbReference type="EMBL" id="GBXM01071054">
    <property type="protein sequence ID" value="JAH37523.1"/>
    <property type="molecule type" value="Transcribed_RNA"/>
</dbReference>
<reference evidence="1" key="1">
    <citation type="submission" date="2014-11" db="EMBL/GenBank/DDBJ databases">
        <authorList>
            <person name="Amaro Gonzalez C."/>
        </authorList>
    </citation>
    <scope>NUCLEOTIDE SEQUENCE</scope>
</reference>
<protein>
    <submittedName>
        <fullName evidence="1">Uncharacterized protein</fullName>
    </submittedName>
</protein>
<reference evidence="1" key="2">
    <citation type="journal article" date="2015" name="Fish Shellfish Immunol.">
        <title>Early steps in the European eel (Anguilla anguilla)-Vibrio vulnificus interaction in the gills: Role of the RtxA13 toxin.</title>
        <authorList>
            <person name="Callol A."/>
            <person name="Pajuelo D."/>
            <person name="Ebbesson L."/>
            <person name="Teles M."/>
            <person name="MacKenzie S."/>
            <person name="Amaro C."/>
        </authorList>
    </citation>
    <scope>NUCLEOTIDE SEQUENCE</scope>
</reference>
<proteinExistence type="predicted"/>